<evidence type="ECO:0000256" key="7">
    <source>
        <dbReference type="ARBA" id="ARBA00022950"/>
    </source>
</evidence>
<comment type="subunit">
    <molecule>Capsid scaffolding protein</molecule>
    <text evidence="9">Homomultimer. Interacts with major capsid protein.</text>
</comment>
<evidence type="ECO:0000256" key="4">
    <source>
        <dbReference type="ARBA" id="ARBA00022670"/>
    </source>
</evidence>
<dbReference type="MEROPS" id="S21.001"/>
<keyword evidence="2 9" id="KW-1048">Host nucleus</keyword>
<evidence type="ECO:0000313" key="11">
    <source>
        <dbReference type="EMBL" id="ABU46138.1"/>
    </source>
</evidence>
<comment type="subcellular location">
    <molecule>Capsid scaffolding protein</molecule>
    <subcellularLocation>
        <location evidence="9">Host cytoplasm</location>
    </subcellularLocation>
</comment>
<evidence type="ECO:0000256" key="10">
    <source>
        <dbReference type="SAM" id="MobiDB-lite"/>
    </source>
</evidence>
<keyword evidence="6 9" id="KW-0720">Serine protease</keyword>
<feature type="region of interest" description="Disordered" evidence="10">
    <location>
        <begin position="532"/>
        <end position="553"/>
    </location>
</feature>
<evidence type="ECO:0000256" key="1">
    <source>
        <dbReference type="ARBA" id="ARBA00022553"/>
    </source>
</evidence>
<comment type="subcellular location">
    <molecule>Assembly protein</molecule>
    <subcellularLocation>
        <location evidence="9">Host nucleus</location>
    </subcellularLocation>
</comment>
<feature type="region of interest" description="Disordered" evidence="10">
    <location>
        <begin position="1"/>
        <end position="22"/>
    </location>
</feature>
<feature type="active site" description="Charge relay system" evidence="9">
    <location>
        <position position="94"/>
    </location>
</feature>
<name>B3F8Z2_9ALPH</name>
<feature type="compositionally biased region" description="Low complexity" evidence="10">
    <location>
        <begin position="643"/>
        <end position="652"/>
    </location>
</feature>
<keyword evidence="5 9" id="KW-0378">Hydrolase</keyword>
<keyword evidence="7 9" id="KW-0118">Viral capsid assembly</keyword>
<dbReference type="EC" id="3.4.21.97" evidence="9"/>
<dbReference type="GO" id="GO:0042802">
    <property type="term" value="F:identical protein binding"/>
    <property type="evidence" value="ECO:0007669"/>
    <property type="project" value="UniProtKB-UniRule"/>
</dbReference>
<comment type="subunit">
    <molecule>Assemblin</molecule>
    <text evidence="9">Exists in a monomer-dimer equilibrium with the dimer being the active species.</text>
</comment>
<dbReference type="GO" id="GO:0004252">
    <property type="term" value="F:serine-type endopeptidase activity"/>
    <property type="evidence" value="ECO:0007669"/>
    <property type="project" value="UniProtKB-UniRule"/>
</dbReference>
<evidence type="ECO:0000256" key="2">
    <source>
        <dbReference type="ARBA" id="ARBA00022562"/>
    </source>
</evidence>
<sequence length="707" mass="76993">MDDDTAINYDIQDDHDRGNNSGVESTEIITENLLNRTEGDASSFSNSPDSYPPLYVAGYLALYGRDGTGELTMDRSVATAAIPIPAPLPINIDHRQDCVIGAELTIVDDPDKGLFFLGKINCPILATILLSAASGEIFGNKELSLTPEQRLLYIVTNYLPSASLSSRRLKAGEEPDTSLFSHVALCLLGRRVGTIVTYDISPENALLPFRDLSDAARRAVLSESAEAETTLFPSLWSPSDRAISRALLGTAVNTMLLRDRWRVVTERRKQAGIRGHTYLQASACCGFGGQTSKEEEYNGVCERRHIIKKVEAQLPGSIRQSVQEDGQETLLPENLALSSSPSIVRRQQSTMTTDSNIIRHPPQISRGQNDDYIWVPVSQYNNLVSNQRGSNTGINNQVLQQTSQSPWQAQMNDQQHHRFMTAGSMPYPGPIYGQPVYFQQAPFVQGGQLPIPYQTTQPSSLETQIAALIGAIAADRRGQAVESGDPHHAGGVDQSQVFMNQRRGRKRPYANDDQLDGDNIYYPGESVYLGRGSIRGGQQPLGQQTKQYMPTPPQYSGPVVPTGQGNDDNATSTGPLALPSDTICNLLGAVVSLHNEVSRLRQTQAVQTANVAQPQQADLQPQTAVKSVMPSYEQINAGPPQPMTTQQAQPHTKSATTSDMVKADPPAQTIQTENVDASAVVAIGGTTECKVDRDAEEFIAQMMCNRC</sequence>
<keyword evidence="4 9" id="KW-0645">Protease</keyword>
<comment type="function">
    <text evidence="9">Assembly protein: Plays a major role in capsid assembly. Acts as a scaffold protein by binding major capsid protein. Multimerizes in the nucleus such as major capsid protein forms the icosahedral T=16 capsid. Cleaved by assemblin after capsid completion. The cleavages products are evicted from the capsid before or during DNA packaging.</text>
</comment>
<evidence type="ECO:0000256" key="8">
    <source>
        <dbReference type="ARBA" id="ARBA00023200"/>
    </source>
</evidence>
<comment type="PTM">
    <text evidence="9">Capsid scaffolding protein: Capsid scaffolding protein is cleaved by assemblin after formation of the spherical procapsid. As a result, the capsid obtains its mature, icosahedral shape. Cleavages occur at two or more sites: release (R-site) and maturation (M-site).</text>
</comment>
<evidence type="ECO:0000256" key="6">
    <source>
        <dbReference type="ARBA" id="ARBA00022825"/>
    </source>
</evidence>
<organism evidence="11">
    <name type="scientific">anatid alphaherpesvirus 1</name>
    <dbReference type="NCBI Taxonomy" id="104388"/>
    <lineage>
        <taxon>Viruses</taxon>
        <taxon>Duplodnaviria</taxon>
        <taxon>Heunggongvirae</taxon>
        <taxon>Peploviricota</taxon>
        <taxon>Herviviricetes</taxon>
        <taxon>Herpesvirales</taxon>
        <taxon>Orthoherpesviridae</taxon>
        <taxon>Alphaherpesvirinae</taxon>
        <taxon>Mardivirus</taxon>
        <taxon>Mardivirus anatidalpha1</taxon>
    </lineage>
</organism>
<dbReference type="GO" id="GO:0019076">
    <property type="term" value="P:viral release from host cell"/>
    <property type="evidence" value="ECO:0007669"/>
    <property type="project" value="UniProtKB-UniRule"/>
</dbReference>
<protein>
    <recommendedName>
        <fullName evidence="9">Capsid scaffolding protein</fullName>
    </recommendedName>
    <alternativeName>
        <fullName evidence="9">Protease precursor</fullName>
        <shortName evidence="9">pPR</shortName>
    </alternativeName>
    <component>
        <recommendedName>
            <fullName evidence="9">Assemblin</fullName>
            <ecNumber evidence="9">3.4.21.97</ecNumber>
        </recommendedName>
        <alternativeName>
            <fullName evidence="9">Protease</fullName>
            <shortName evidence="9">Pr</shortName>
        </alternativeName>
    </component>
    <component>
        <recommendedName>
            <fullName evidence="9">Assembly protein</fullName>
            <shortName evidence="9">AP</shortName>
        </recommendedName>
        <alternativeName>
            <fullName evidence="9">Capsid assembly protein</fullName>
        </alternativeName>
    </component>
</protein>
<feature type="region of interest" description="Disordered" evidence="10">
    <location>
        <begin position="640"/>
        <end position="659"/>
    </location>
</feature>
<feature type="active site" description="Charge relay system" evidence="9">
    <location>
        <position position="163"/>
    </location>
</feature>
<keyword evidence="1 9" id="KW-0597">Phosphoprotein</keyword>
<comment type="caution">
    <text evidence="9">Lacks conserved residue(s) required for the propagation of feature annotation.</text>
</comment>
<dbReference type="SUPFAM" id="SSF50789">
    <property type="entry name" value="Herpes virus serine proteinase, assemblin"/>
    <property type="match status" value="1"/>
</dbReference>
<accession>B3F8Z2</accession>
<comment type="domain">
    <text evidence="9">Region of interaction between pPR and pAP is called Amino conserved domain (ACD). The region of interaction with major capsid protein is called carboxyl conserved domain (CCD).</text>
</comment>
<comment type="function">
    <text evidence="9">Capsid scaffolding protein: Acts as a scaffold protein by binding major capsid protein in the cytoplasm, inducing the nuclear localization of both proteins. Multimerizes in the nucleus such as major capsid protein forms the icosahedral T=16 capsid. Autocatalytic cleavage releases the assembly protein, and subsequently abolishes interaction with major capsid protein. Cleavages products are evicted from the capsid before or during DNA packaging.</text>
</comment>
<feature type="region of interest" description="Interaction with major capsid protein" evidence="9">
    <location>
        <begin position="687"/>
        <end position="707"/>
    </location>
</feature>
<reference evidence="11" key="1">
    <citation type="submission" date="2007-05" db="EMBL/GenBank/DDBJ databases">
        <title>Discovery and functional identification of novel duck enteritis virus virulent strain CHv UL26 gene.</title>
        <authorList>
            <person name="Cheng A.C."/>
            <person name="Wang M.S."/>
            <person name="Wang L.L."/>
        </authorList>
    </citation>
    <scope>NUCLEOTIDE SEQUENCE</scope>
    <source>
        <strain evidence="11">CHv</strain>
    </source>
</reference>
<evidence type="ECO:0000256" key="3">
    <source>
        <dbReference type="ARBA" id="ARBA00022612"/>
    </source>
</evidence>
<feature type="chain" id="PRO_5023504069" description="Capsid scaffolding protein" evidence="9">
    <location>
        <begin position="1"/>
        <end position="707"/>
    </location>
</feature>
<feature type="site" description="Cleavage; by assemblin; Release site" evidence="9">
    <location>
        <begin position="281"/>
        <end position="282"/>
    </location>
</feature>
<proteinExistence type="inferred from homology"/>
<dbReference type="InterPro" id="IPR035443">
    <property type="entry name" value="Herpes_virus_sf"/>
</dbReference>
<comment type="catalytic activity">
    <reaction evidence="9">
        <text>Cleaves -Ala-|-Ser- and -Ala-|-Ala- bonds in the scaffold protein.</text>
        <dbReference type="EC" id="3.4.21.97"/>
    </reaction>
</comment>
<dbReference type="Pfam" id="PF00716">
    <property type="entry name" value="Peptidase_S21"/>
    <property type="match status" value="1"/>
</dbReference>
<dbReference type="Gene3D" id="3.20.16.10">
    <property type="entry name" value="Herpesvirus/Caudovirus protease domain"/>
    <property type="match status" value="1"/>
</dbReference>
<evidence type="ECO:0000256" key="9">
    <source>
        <dbReference type="HAMAP-Rule" id="MF_04008"/>
    </source>
</evidence>
<comment type="similarity">
    <text evidence="9">Belongs to the herpesviridae capsid scaffolding protein family.</text>
</comment>
<comment type="subunit">
    <molecule>Assembly protein</molecule>
    <text evidence="9">Homomultimer. Interacts with major capsid protein.</text>
</comment>
<keyword evidence="8 9" id="KW-1035">Host cytoplasm</keyword>
<dbReference type="GO" id="GO:0039708">
    <property type="term" value="P:nuclear capsid assembly"/>
    <property type="evidence" value="ECO:0007669"/>
    <property type="project" value="UniProtKB-ARBA"/>
</dbReference>
<comment type="subcellular location">
    <molecule>Assemblin</molecule>
    <subcellularLocation>
        <location evidence="9">Host nucleus</location>
    </subcellularLocation>
</comment>
<dbReference type="PRINTS" id="PR00236">
    <property type="entry name" value="HSVCAPSIDP40"/>
</dbReference>
<feature type="chain" id="PRO_5023504070" description="Assembly protein" evidence="9">
    <location>
        <begin position="282"/>
        <end position="707"/>
    </location>
</feature>
<dbReference type="GO" id="GO:0030430">
    <property type="term" value="C:host cell cytoplasm"/>
    <property type="evidence" value="ECO:0007669"/>
    <property type="project" value="UniProtKB-SubCell"/>
</dbReference>
<comment type="function">
    <text evidence="9">Assemblin: Protease that plays an essential role in virion assembly within the nucleus. Catalyzes the cleavage of the assembly protein after formation of the spherical procapsid. By that cleavage, the capsid matures and gains its icosahedral shape. The cleavage sites seem to include -Ala-Ser-, -Ala-Ala-, as well as Ala-Thr bonds. Assemblin and cleavages products are evicted from the capsid before or during DNA packaging.</text>
</comment>
<feature type="chain" id="PRO_5023504071" description="Assemblin" evidence="9">
    <location>
        <begin position="1"/>
        <end position="281"/>
    </location>
</feature>
<keyword evidence="3 9" id="KW-1188">Viral release from host cell</keyword>
<feature type="active site" description="Charge relay system" evidence="9">
    <location>
        <position position="182"/>
    </location>
</feature>
<evidence type="ECO:0000256" key="5">
    <source>
        <dbReference type="ARBA" id="ARBA00022801"/>
    </source>
</evidence>
<dbReference type="EMBL" id="EF643565">
    <property type="protein sequence ID" value="ABU46138.1"/>
    <property type="molecule type" value="Genomic_DNA"/>
</dbReference>
<gene>
    <name evidence="11" type="primary">UL26</name>
</gene>
<dbReference type="GO" id="GO:0006508">
    <property type="term" value="P:proteolysis"/>
    <property type="evidence" value="ECO:0007669"/>
    <property type="project" value="UniProtKB-KW"/>
</dbReference>
<dbReference type="InterPro" id="IPR001847">
    <property type="entry name" value="Peptidase_S21"/>
</dbReference>
<dbReference type="HAMAP" id="MF_04008">
    <property type="entry name" value="HSV_SCAF"/>
    <property type="match status" value="1"/>
</dbReference>
<dbReference type="GO" id="GO:0042025">
    <property type="term" value="C:host cell nucleus"/>
    <property type="evidence" value="ECO:0007669"/>
    <property type="project" value="UniProtKB-SubCell"/>
</dbReference>